<evidence type="ECO:0000313" key="4">
    <source>
        <dbReference type="Proteomes" id="UP000030152"/>
    </source>
</evidence>
<dbReference type="AlphaFoldDB" id="A0A0A2M760"/>
<organism evidence="3 4">
    <name type="scientific">Flavobacterium rivuli WB 3.3-2 = DSM 21788</name>
    <dbReference type="NCBI Taxonomy" id="1121895"/>
    <lineage>
        <taxon>Bacteria</taxon>
        <taxon>Pseudomonadati</taxon>
        <taxon>Bacteroidota</taxon>
        <taxon>Flavobacteriia</taxon>
        <taxon>Flavobacteriales</taxon>
        <taxon>Flavobacteriaceae</taxon>
        <taxon>Flavobacterium</taxon>
    </lineage>
</organism>
<dbReference type="Pfam" id="PF13568">
    <property type="entry name" value="OMP_b-brl_2"/>
    <property type="match status" value="1"/>
</dbReference>
<feature type="domain" description="Outer membrane protein beta-barrel" evidence="2">
    <location>
        <begin position="39"/>
        <end position="212"/>
    </location>
</feature>
<feature type="chain" id="PRO_5002002926" description="Outer membrane protein beta-barrel domain-containing protein" evidence="1">
    <location>
        <begin position="19"/>
        <end position="237"/>
    </location>
</feature>
<comment type="caution">
    <text evidence="3">The sequence shown here is derived from an EMBL/GenBank/DDBJ whole genome shotgun (WGS) entry which is preliminary data.</text>
</comment>
<protein>
    <recommendedName>
        <fullName evidence="2">Outer membrane protein beta-barrel domain-containing protein</fullName>
    </recommendedName>
</protein>
<dbReference type="STRING" id="1121895.GCA_000378485_02192"/>
<dbReference type="Proteomes" id="UP000030152">
    <property type="component" value="Unassembled WGS sequence"/>
</dbReference>
<evidence type="ECO:0000256" key="1">
    <source>
        <dbReference type="SAM" id="SignalP"/>
    </source>
</evidence>
<keyword evidence="4" id="KW-1185">Reference proteome</keyword>
<feature type="signal peptide" evidence="1">
    <location>
        <begin position="1"/>
        <end position="18"/>
    </location>
</feature>
<name>A0A0A2M760_9FLAO</name>
<evidence type="ECO:0000313" key="3">
    <source>
        <dbReference type="EMBL" id="KGO87273.1"/>
    </source>
</evidence>
<proteinExistence type="predicted"/>
<dbReference type="EMBL" id="JRLX01000005">
    <property type="protein sequence ID" value="KGO87273.1"/>
    <property type="molecule type" value="Genomic_DNA"/>
</dbReference>
<dbReference type="InterPro" id="IPR025665">
    <property type="entry name" value="Beta-barrel_OMP_2"/>
</dbReference>
<dbReference type="eggNOG" id="ENOG502ZCAE">
    <property type="taxonomic scope" value="Bacteria"/>
</dbReference>
<accession>A0A0A2M760</accession>
<keyword evidence="1" id="KW-0732">Signal</keyword>
<sequence length="237" mass="27386">MRFLKLLFLFLFALPLWSQTQEEMKPVETDSLAPVADPKYREDQFYATITYNLIQATPPGYNQYSFSTGLSTGFLRDMPVNKRRNHSVALGFGYSYNNIKHSLAVQQAGGVNTYTPLSSDKYDRNKLVLHYLEVPLELRWRNSDSISHKFWRVYLGFKASYLFYDKAQYEFQGATAKVTNDANLNKLVYGTYLSVGWNTWNFYAYYGLTPLYNNAVTINGDKLTMHAIKVGLVFYIL</sequence>
<dbReference type="OrthoDB" id="959017at2"/>
<evidence type="ECO:0000259" key="2">
    <source>
        <dbReference type="Pfam" id="PF13568"/>
    </source>
</evidence>
<reference evidence="3 4" key="1">
    <citation type="submission" date="2013-09" db="EMBL/GenBank/DDBJ databases">
        <authorList>
            <person name="Zeng Z."/>
            <person name="Chen C."/>
        </authorList>
    </citation>
    <scope>NUCLEOTIDE SEQUENCE [LARGE SCALE GENOMIC DNA]</scope>
    <source>
        <strain evidence="3 4">WB 3.3-2</strain>
    </source>
</reference>
<gene>
    <name evidence="3" type="ORF">Q765_06290</name>
</gene>